<dbReference type="PANTHER" id="PTHR24416:SF600">
    <property type="entry name" value="PDGF- AND VEGF-RECEPTOR RELATED, ISOFORM J"/>
    <property type="match status" value="1"/>
</dbReference>
<dbReference type="GO" id="GO:0007169">
    <property type="term" value="P:cell surface receptor protein tyrosine kinase signaling pathway"/>
    <property type="evidence" value="ECO:0007669"/>
    <property type="project" value="TreeGrafter"/>
</dbReference>
<dbReference type="PROSITE" id="PS50011">
    <property type="entry name" value="PROTEIN_KINASE_DOM"/>
    <property type="match status" value="1"/>
</dbReference>
<dbReference type="GO" id="GO:0050793">
    <property type="term" value="P:regulation of developmental process"/>
    <property type="evidence" value="ECO:0007669"/>
    <property type="project" value="UniProtKB-ARBA"/>
</dbReference>
<dbReference type="Pfam" id="PF07714">
    <property type="entry name" value="PK_Tyr_Ser-Thr"/>
    <property type="match status" value="1"/>
</dbReference>
<evidence type="ECO:0000256" key="5">
    <source>
        <dbReference type="ARBA" id="ARBA00022777"/>
    </source>
</evidence>
<dbReference type="GO" id="GO:0043235">
    <property type="term" value="C:receptor complex"/>
    <property type="evidence" value="ECO:0007669"/>
    <property type="project" value="TreeGrafter"/>
</dbReference>
<keyword evidence="4 10" id="KW-0547">Nucleotide-binding</keyword>
<evidence type="ECO:0000259" key="12">
    <source>
        <dbReference type="PROSITE" id="PS50011"/>
    </source>
</evidence>
<evidence type="ECO:0000313" key="13">
    <source>
        <dbReference type="EMBL" id="CAG7719235.1"/>
    </source>
</evidence>
<dbReference type="GO" id="GO:0048468">
    <property type="term" value="P:cell development"/>
    <property type="evidence" value="ECO:0007669"/>
    <property type="project" value="UniProtKB-ARBA"/>
</dbReference>
<evidence type="ECO:0000256" key="1">
    <source>
        <dbReference type="ARBA" id="ARBA00004167"/>
    </source>
</evidence>
<evidence type="ECO:0000256" key="9">
    <source>
        <dbReference type="ARBA" id="ARBA00051243"/>
    </source>
</evidence>
<dbReference type="FunFam" id="1.10.510.10:FF:001512">
    <property type="entry name" value="Receptor tyrosine-protein kinase erbB-2"/>
    <property type="match status" value="1"/>
</dbReference>
<feature type="transmembrane region" description="Helical" evidence="11">
    <location>
        <begin position="31"/>
        <end position="55"/>
    </location>
</feature>
<reference evidence="13" key="1">
    <citation type="submission" date="2021-06" db="EMBL/GenBank/DDBJ databases">
        <authorList>
            <person name="Hodson N. C."/>
            <person name="Mongue J. A."/>
            <person name="Jaron S. K."/>
        </authorList>
    </citation>
    <scope>NUCLEOTIDE SEQUENCE</scope>
</reference>
<keyword evidence="11" id="KW-0812">Transmembrane</keyword>
<organism evidence="13 14">
    <name type="scientific">Allacma fusca</name>
    <dbReference type="NCBI Taxonomy" id="39272"/>
    <lineage>
        <taxon>Eukaryota</taxon>
        <taxon>Metazoa</taxon>
        <taxon>Ecdysozoa</taxon>
        <taxon>Arthropoda</taxon>
        <taxon>Hexapoda</taxon>
        <taxon>Collembola</taxon>
        <taxon>Symphypleona</taxon>
        <taxon>Sminthuridae</taxon>
        <taxon>Allacma</taxon>
    </lineage>
</organism>
<evidence type="ECO:0000256" key="6">
    <source>
        <dbReference type="ARBA" id="ARBA00022840"/>
    </source>
</evidence>
<comment type="caution">
    <text evidence="13">The sequence shown here is derived from an EMBL/GenBank/DDBJ whole genome shotgun (WGS) entry which is preliminary data.</text>
</comment>
<dbReference type="GO" id="GO:0005524">
    <property type="term" value="F:ATP binding"/>
    <property type="evidence" value="ECO:0007669"/>
    <property type="project" value="UniProtKB-UniRule"/>
</dbReference>
<evidence type="ECO:0000256" key="3">
    <source>
        <dbReference type="ARBA" id="ARBA00022679"/>
    </source>
</evidence>
<name>A0A8J2NYH1_9HEXA</name>
<dbReference type="InterPro" id="IPR001245">
    <property type="entry name" value="Ser-Thr/Tyr_kinase_cat_dom"/>
</dbReference>
<dbReference type="PANTHER" id="PTHR24416">
    <property type="entry name" value="TYROSINE-PROTEIN KINASE RECEPTOR"/>
    <property type="match status" value="1"/>
</dbReference>
<proteinExistence type="predicted"/>
<keyword evidence="7 11" id="KW-0472">Membrane</keyword>
<dbReference type="InterPro" id="IPR000719">
    <property type="entry name" value="Prot_kinase_dom"/>
</dbReference>
<protein>
    <recommendedName>
        <fullName evidence="12">Protein kinase domain-containing protein</fullName>
    </recommendedName>
</protein>
<gene>
    <name evidence="13" type="ORF">AFUS01_LOCUS8570</name>
</gene>
<feature type="domain" description="Protein kinase" evidence="12">
    <location>
        <begin position="110"/>
        <end position="400"/>
    </location>
</feature>
<evidence type="ECO:0000256" key="8">
    <source>
        <dbReference type="ARBA" id="ARBA00023137"/>
    </source>
</evidence>
<dbReference type="CDD" id="cd00192">
    <property type="entry name" value="PTKc"/>
    <property type="match status" value="1"/>
</dbReference>
<keyword evidence="5" id="KW-0418">Kinase</keyword>
<dbReference type="Proteomes" id="UP000708208">
    <property type="component" value="Unassembled WGS sequence"/>
</dbReference>
<dbReference type="PROSITE" id="PS00107">
    <property type="entry name" value="PROTEIN_KINASE_ATP"/>
    <property type="match status" value="1"/>
</dbReference>
<comment type="subcellular location">
    <subcellularLocation>
        <location evidence="2">Endomembrane system</location>
    </subcellularLocation>
    <subcellularLocation>
        <location evidence="1">Membrane</location>
        <topology evidence="1">Single-pass membrane protein</topology>
    </subcellularLocation>
</comment>
<dbReference type="GO" id="GO:0051130">
    <property type="term" value="P:positive regulation of cellular component organization"/>
    <property type="evidence" value="ECO:0007669"/>
    <property type="project" value="UniProtKB-ARBA"/>
</dbReference>
<dbReference type="EMBL" id="CAJVCH010059756">
    <property type="protein sequence ID" value="CAG7719235.1"/>
    <property type="molecule type" value="Genomic_DNA"/>
</dbReference>
<dbReference type="OrthoDB" id="1840988at2759"/>
<evidence type="ECO:0000256" key="7">
    <source>
        <dbReference type="ARBA" id="ARBA00023136"/>
    </source>
</evidence>
<dbReference type="InterPro" id="IPR050122">
    <property type="entry name" value="RTK"/>
</dbReference>
<evidence type="ECO:0000256" key="10">
    <source>
        <dbReference type="PROSITE-ProRule" id="PRU10141"/>
    </source>
</evidence>
<keyword evidence="3" id="KW-0808">Transferase</keyword>
<evidence type="ECO:0000256" key="4">
    <source>
        <dbReference type="ARBA" id="ARBA00022741"/>
    </source>
</evidence>
<dbReference type="InterPro" id="IPR008266">
    <property type="entry name" value="Tyr_kinase_AS"/>
</dbReference>
<evidence type="ECO:0000313" key="14">
    <source>
        <dbReference type="Proteomes" id="UP000708208"/>
    </source>
</evidence>
<dbReference type="InterPro" id="IPR017441">
    <property type="entry name" value="Protein_kinase_ATP_BS"/>
</dbReference>
<feature type="non-terminal residue" evidence="13">
    <location>
        <position position="1"/>
    </location>
</feature>
<evidence type="ECO:0000256" key="11">
    <source>
        <dbReference type="SAM" id="Phobius"/>
    </source>
</evidence>
<keyword evidence="14" id="KW-1185">Reference proteome</keyword>
<comment type="catalytic activity">
    <reaction evidence="9">
        <text>L-tyrosyl-[protein] + ATP = O-phospho-L-tyrosyl-[protein] + ADP + H(+)</text>
        <dbReference type="Rhea" id="RHEA:10596"/>
        <dbReference type="Rhea" id="RHEA-COMP:10136"/>
        <dbReference type="Rhea" id="RHEA-COMP:20101"/>
        <dbReference type="ChEBI" id="CHEBI:15378"/>
        <dbReference type="ChEBI" id="CHEBI:30616"/>
        <dbReference type="ChEBI" id="CHEBI:46858"/>
        <dbReference type="ChEBI" id="CHEBI:61978"/>
        <dbReference type="ChEBI" id="CHEBI:456216"/>
        <dbReference type="EC" id="2.7.10.1"/>
    </reaction>
</comment>
<dbReference type="PIRSF" id="PIRSF000615">
    <property type="entry name" value="TyrPK_CSF1-R"/>
    <property type="match status" value="1"/>
</dbReference>
<accession>A0A8J2NYH1</accession>
<keyword evidence="6 10" id="KW-0067">ATP-binding</keyword>
<dbReference type="GO" id="GO:0004714">
    <property type="term" value="F:transmembrane receptor protein tyrosine kinase activity"/>
    <property type="evidence" value="ECO:0007669"/>
    <property type="project" value="UniProtKB-EC"/>
</dbReference>
<keyword evidence="8" id="KW-0829">Tyrosine-protein kinase</keyword>
<keyword evidence="11" id="KW-1133">Transmembrane helix</keyword>
<dbReference type="AlphaFoldDB" id="A0A8J2NYH1"/>
<dbReference type="GO" id="GO:0005886">
    <property type="term" value="C:plasma membrane"/>
    <property type="evidence" value="ECO:0007669"/>
    <property type="project" value="TreeGrafter"/>
</dbReference>
<dbReference type="GO" id="GO:0012505">
    <property type="term" value="C:endomembrane system"/>
    <property type="evidence" value="ECO:0007669"/>
    <property type="project" value="UniProtKB-SubCell"/>
</dbReference>
<sequence length="403" mass="45702">LGDIKCVAANRLSSASKDFFTRIKDDPSNGVYWKLFGVSLGISVTAAVILIYLYIHFKRKTAALTKAEIDAFKKGNPHPVNPDEANVIPQNIPYNEEFEINEKKLVYDEANPDNVLGSGAFGLVLKGVYNDEPVAIKTLKPYSSKSELKSLLCELKVMQYIGDHPNIAKLIGASTKNLHLGKALVILELYSLGSLDNYLKKFRGSFVNQMYCNELSPSVESNYKNIALMSEEVIFTRDLIHWSCQIADGMAHLSEISVIHGDLATRNILLADTNTIKIADFGLSRKQYANFYAKQSQEPVPWRWMALESLRYLIFSVESDVWAYGIMLWEIFTLAEVPYSGLNWSEEFKDSLTRGMRLPKPVYAPKELYDVMYQCWLENPKQRISFEKIKHSLQALHTKFVDG</sequence>
<evidence type="ECO:0000256" key="2">
    <source>
        <dbReference type="ARBA" id="ARBA00004308"/>
    </source>
</evidence>
<dbReference type="GO" id="GO:0030182">
    <property type="term" value="P:neuron differentiation"/>
    <property type="evidence" value="ECO:0007669"/>
    <property type="project" value="UniProtKB-ARBA"/>
</dbReference>
<feature type="binding site" evidence="10">
    <location>
        <position position="137"/>
    </location>
    <ligand>
        <name>ATP</name>
        <dbReference type="ChEBI" id="CHEBI:30616"/>
    </ligand>
</feature>
<dbReference type="PROSITE" id="PS00109">
    <property type="entry name" value="PROTEIN_KINASE_TYR"/>
    <property type="match status" value="1"/>
</dbReference>